<evidence type="ECO:0000256" key="2">
    <source>
        <dbReference type="ARBA" id="ARBA00022723"/>
    </source>
</evidence>
<evidence type="ECO:0000256" key="4">
    <source>
        <dbReference type="ARBA" id="ARBA00022833"/>
    </source>
</evidence>
<dbReference type="Pfam" id="PF02868">
    <property type="entry name" value="Peptidase_M4_C"/>
    <property type="match status" value="1"/>
</dbReference>
<keyword evidence="6" id="KW-0732">Signal</keyword>
<keyword evidence="1" id="KW-0645">Protease</keyword>
<dbReference type="RefSeq" id="WP_099385539.1">
    <property type="nucleotide sequence ID" value="NZ_JANSWH010000051.1"/>
</dbReference>
<keyword evidence="4" id="KW-0862">Zinc</keyword>
<dbReference type="AlphaFoldDB" id="A0A2G3E5D7"/>
<dbReference type="Pfam" id="PF01447">
    <property type="entry name" value="Peptidase_M4"/>
    <property type="match status" value="1"/>
</dbReference>
<keyword evidence="2" id="KW-0479">Metal-binding</keyword>
<evidence type="ECO:0000256" key="1">
    <source>
        <dbReference type="ARBA" id="ARBA00022670"/>
    </source>
</evidence>
<name>A0A2G3E5D7_9FIRM</name>
<dbReference type="PANTHER" id="PTHR33794:SF1">
    <property type="entry name" value="BACILLOLYSIN"/>
    <property type="match status" value="1"/>
</dbReference>
<gene>
    <name evidence="9" type="ORF">CSX02_02700</name>
</gene>
<dbReference type="Gene3D" id="3.10.170.10">
    <property type="match status" value="1"/>
</dbReference>
<dbReference type="InterPro" id="IPR013856">
    <property type="entry name" value="Peptidase_M4_domain"/>
</dbReference>
<evidence type="ECO:0000313" key="9">
    <source>
        <dbReference type="EMBL" id="PHU38464.1"/>
    </source>
</evidence>
<feature type="chain" id="PRO_5013626259" description="Neutral metalloproteinase" evidence="6">
    <location>
        <begin position="26"/>
        <end position="687"/>
    </location>
</feature>
<evidence type="ECO:0000259" key="7">
    <source>
        <dbReference type="Pfam" id="PF01447"/>
    </source>
</evidence>
<feature type="domain" description="Peptidase M4 C-terminal" evidence="8">
    <location>
        <begin position="426"/>
        <end position="578"/>
    </location>
</feature>
<accession>A0A2G3E5D7</accession>
<dbReference type="GO" id="GO:0046872">
    <property type="term" value="F:metal ion binding"/>
    <property type="evidence" value="ECO:0007669"/>
    <property type="project" value="UniProtKB-KW"/>
</dbReference>
<dbReference type="Proteomes" id="UP000224563">
    <property type="component" value="Unassembled WGS sequence"/>
</dbReference>
<dbReference type="GO" id="GO:0006508">
    <property type="term" value="P:proteolysis"/>
    <property type="evidence" value="ECO:0007669"/>
    <property type="project" value="UniProtKB-KW"/>
</dbReference>
<evidence type="ECO:0000256" key="5">
    <source>
        <dbReference type="ARBA" id="ARBA00023049"/>
    </source>
</evidence>
<reference evidence="9 10" key="2">
    <citation type="submission" date="2017-10" db="EMBL/GenBank/DDBJ databases">
        <authorList>
            <person name="Banno H."/>
            <person name="Chua N.-H."/>
        </authorList>
    </citation>
    <scope>NUCLEOTIDE SEQUENCE [LARGE SCALE GENOMIC DNA]</scope>
    <source>
        <strain evidence="9 10">JK623</strain>
    </source>
</reference>
<organism evidence="9 10">
    <name type="scientific">Agathobacter ruminis</name>
    <dbReference type="NCBI Taxonomy" id="1712665"/>
    <lineage>
        <taxon>Bacteria</taxon>
        <taxon>Bacillati</taxon>
        <taxon>Bacillota</taxon>
        <taxon>Clostridia</taxon>
        <taxon>Lachnospirales</taxon>
        <taxon>Lachnospiraceae</taxon>
        <taxon>Agathobacter</taxon>
    </lineage>
</organism>
<evidence type="ECO:0008006" key="11">
    <source>
        <dbReference type="Google" id="ProtNLM"/>
    </source>
</evidence>
<evidence type="ECO:0000256" key="6">
    <source>
        <dbReference type="SAM" id="SignalP"/>
    </source>
</evidence>
<dbReference type="EMBL" id="PDYG01000008">
    <property type="protein sequence ID" value="PHU38464.1"/>
    <property type="molecule type" value="Genomic_DNA"/>
</dbReference>
<proteinExistence type="predicted"/>
<keyword evidence="10" id="KW-1185">Reference proteome</keyword>
<dbReference type="Gene3D" id="1.10.390.10">
    <property type="entry name" value="Neutral Protease Domain 2"/>
    <property type="match status" value="1"/>
</dbReference>
<dbReference type="GO" id="GO:0004222">
    <property type="term" value="F:metalloendopeptidase activity"/>
    <property type="evidence" value="ECO:0007669"/>
    <property type="project" value="InterPro"/>
</dbReference>
<comment type="caution">
    <text evidence="9">The sequence shown here is derived from an EMBL/GenBank/DDBJ whole genome shotgun (WGS) entry which is preliminary data.</text>
</comment>
<evidence type="ECO:0000313" key="10">
    <source>
        <dbReference type="Proteomes" id="UP000224563"/>
    </source>
</evidence>
<protein>
    <recommendedName>
        <fullName evidence="11">Neutral metalloproteinase</fullName>
    </recommendedName>
</protein>
<feature type="domain" description="Peptidase M4" evidence="7">
    <location>
        <begin position="286"/>
        <end position="418"/>
    </location>
</feature>
<keyword evidence="5" id="KW-0482">Metalloprotease</keyword>
<dbReference type="InterPro" id="IPR050728">
    <property type="entry name" value="Zinc_Metalloprotease_M4"/>
</dbReference>
<sequence>MTKKWKKGIAMLVCVGIMTQIPACANKYESVYLLDEDRKASDVALEYYEKENQVSKEDIEEYSDENAVIVYRDDGYVSSLVGRFSPDQVESSDDVLKALATVYDLLGFGEDTEYYLASQITDTQTDYTYFTYKQMAGNQSVENGSLVIVRDADHYVCALSNSFSSEIVKSEQMITAQEAETIVQTNYPQLTIYSQYTKEVYFNHNNVLTKAMAVYTDNPDISQSFQMPYLMHYISNEGTYLICTPTSTVSTTDTKGYHNEDYFSGMDETVYETTVQKADGTTEAISVPVCYNKSDGLYYMMDPKRLIAAASFYDFYVKDEVNFITSTNNNDWDMNYILAYANYIEAWDFYKTIGVPSIDRAGMPILIGMGMCDSKGNPVDNAGYYGSIMGWGFFGVSDVNKDSQALDVVAHEFTHGYTSHAMQGCIYANEQGAINESLSDIMGNLVEMYDKKTEDETWSIGESCGNVFRKMSDPIAYHQPSFVGDAFYVPKTDHPNASLNDYGGVHSNSSLLNKVAYDLYAASVPLSHEIMLWLDTIEFLTPQSDLDDVYVGLILSCRAHSEYHDYEQIVHDSYEKMGMMGDREQTAKDNQNLRSNYFELSVATEAPDSAVVLYDANGHYYASYSPDADGNARVRAEIGKYYLVYAKSQFGNVYCYYYTGSSWSANDSAAKLINFDKNVVYEKLEIY</sequence>
<dbReference type="PANTHER" id="PTHR33794">
    <property type="entry name" value="BACILLOLYSIN"/>
    <property type="match status" value="1"/>
</dbReference>
<dbReference type="InterPro" id="IPR001570">
    <property type="entry name" value="Peptidase_M4_C_domain"/>
</dbReference>
<keyword evidence="3" id="KW-0378">Hydrolase</keyword>
<dbReference type="SUPFAM" id="SSF55486">
    <property type="entry name" value="Metalloproteases ('zincins'), catalytic domain"/>
    <property type="match status" value="1"/>
</dbReference>
<dbReference type="InterPro" id="IPR027268">
    <property type="entry name" value="Peptidase_M4/M1_CTD_sf"/>
</dbReference>
<evidence type="ECO:0000259" key="8">
    <source>
        <dbReference type="Pfam" id="PF02868"/>
    </source>
</evidence>
<reference evidence="9 10" key="1">
    <citation type="submission" date="2017-10" db="EMBL/GenBank/DDBJ databases">
        <title>Resolving the taxonomy of Roseburia spp., Eubacterium rectale and Agathobacter spp. through phylogenomic analysis.</title>
        <authorList>
            <person name="Sheridan P.O."/>
            <person name="Walker A.W."/>
            <person name="Duncan S.H."/>
            <person name="Scott K.P."/>
            <person name="Toole P.W.O."/>
            <person name="Luis P."/>
            <person name="Flint H.J."/>
        </authorList>
    </citation>
    <scope>NUCLEOTIDE SEQUENCE [LARGE SCALE GENOMIC DNA]</scope>
    <source>
        <strain evidence="9 10">JK623</strain>
    </source>
</reference>
<evidence type="ECO:0000256" key="3">
    <source>
        <dbReference type="ARBA" id="ARBA00022801"/>
    </source>
</evidence>
<feature type="signal peptide" evidence="6">
    <location>
        <begin position="1"/>
        <end position="25"/>
    </location>
</feature>